<feature type="region of interest" description="Disordered" evidence="3">
    <location>
        <begin position="401"/>
        <end position="424"/>
    </location>
</feature>
<dbReference type="GO" id="GO:0016020">
    <property type="term" value="C:membrane"/>
    <property type="evidence" value="ECO:0007669"/>
    <property type="project" value="UniProtKB-SubCell"/>
</dbReference>
<comment type="similarity">
    <text evidence="2">Belongs to the band 7/mec-2 family. HflK subfamily.</text>
</comment>
<feature type="domain" description="Band 7" evidence="5">
    <location>
        <begin position="55"/>
        <end position="276"/>
    </location>
</feature>
<evidence type="ECO:0000256" key="3">
    <source>
        <dbReference type="SAM" id="MobiDB-lite"/>
    </source>
</evidence>
<reference evidence="7" key="1">
    <citation type="submission" date="2017-02" db="EMBL/GenBank/DDBJ databases">
        <title>Comparative genomics and description of representatives of a novel lineage of planctomycetes thriving in anoxic sediments.</title>
        <authorList>
            <person name="Spring S."/>
            <person name="Bunk B."/>
            <person name="Sproer C."/>
            <person name="Klenk H.-P."/>
        </authorList>
    </citation>
    <scope>NUCLEOTIDE SEQUENCE [LARGE SCALE GENOMIC DNA]</scope>
    <source>
        <strain evidence="7">L21-RPul-D3</strain>
    </source>
</reference>
<keyword evidence="6" id="KW-0378">Hydrolase</keyword>
<keyword evidence="4" id="KW-0812">Transmembrane</keyword>
<accession>A0A1Q2HMR8</accession>
<name>A0A1Q2HMR8_9BACT</name>
<dbReference type="EMBL" id="CP019633">
    <property type="protein sequence ID" value="AQQ08732.1"/>
    <property type="molecule type" value="Genomic_DNA"/>
</dbReference>
<keyword evidence="4" id="KW-1133">Transmembrane helix</keyword>
<dbReference type="Gene3D" id="3.30.479.30">
    <property type="entry name" value="Band 7 domain"/>
    <property type="match status" value="1"/>
</dbReference>
<dbReference type="InterPro" id="IPR010201">
    <property type="entry name" value="HflK"/>
</dbReference>
<organism evidence="6 7">
    <name type="scientific">Sedimentisphaera cyanobacteriorum</name>
    <dbReference type="NCBI Taxonomy" id="1940790"/>
    <lineage>
        <taxon>Bacteria</taxon>
        <taxon>Pseudomonadati</taxon>
        <taxon>Planctomycetota</taxon>
        <taxon>Phycisphaerae</taxon>
        <taxon>Sedimentisphaerales</taxon>
        <taxon>Sedimentisphaeraceae</taxon>
        <taxon>Sedimentisphaera</taxon>
    </lineage>
</organism>
<dbReference type="GO" id="GO:0006508">
    <property type="term" value="P:proteolysis"/>
    <property type="evidence" value="ECO:0007669"/>
    <property type="project" value="UniProtKB-KW"/>
</dbReference>
<evidence type="ECO:0000256" key="4">
    <source>
        <dbReference type="SAM" id="Phobius"/>
    </source>
</evidence>
<evidence type="ECO:0000313" key="7">
    <source>
        <dbReference type="Proteomes" id="UP000188273"/>
    </source>
</evidence>
<evidence type="ECO:0000313" key="6">
    <source>
        <dbReference type="EMBL" id="AQQ08732.1"/>
    </source>
</evidence>
<dbReference type="KEGG" id="pbu:L21SP3_00522"/>
<dbReference type="GO" id="GO:0008233">
    <property type="term" value="F:peptidase activity"/>
    <property type="evidence" value="ECO:0007669"/>
    <property type="project" value="UniProtKB-KW"/>
</dbReference>
<sequence length="424" mass="48230">MNEIENKNPENQQDITADMDSGSKALADALKLSFAVLKLIMIVLIILFFASGVYTVEKNEKAIVLRLGKVVRDASGTSLKEPGLHWALPYPIDEIVKIPVTATQKLEIDDFWYFDPEQGSRPGQTLNPIRDGYCLTRNEEVQGYEDQLATDYNIVHCKWQLNWTIEDDPYAFFRNVKVRSVRPGELYRDVISESVEPLLTTVADDAIVRTLAKYSIDQAVTTSKSNITREVTARVQKRLRELSTGIRVRDMQILKITWPRQVDQAFLASIKAGQNRSSIETEAWTYYEKTLNEAGGPRAEESLKVLLDESSTEAEIRRAYSDLTGQASKNLSEARSYKTKVIETAKANANYLSQLLPEYRKRPELVIERIYQDNMEQILDTVDEKIIVQPAKQGKDREFRVLISRNPSIKDKKSGSDENQNGNQ</sequence>
<dbReference type="OrthoDB" id="9779595at2"/>
<dbReference type="InterPro" id="IPR001107">
    <property type="entry name" value="Band_7"/>
</dbReference>
<keyword evidence="7" id="KW-1185">Reference proteome</keyword>
<feature type="transmembrane region" description="Helical" evidence="4">
    <location>
        <begin position="32"/>
        <end position="56"/>
    </location>
</feature>
<proteinExistence type="inferred from homology"/>
<dbReference type="InterPro" id="IPR036013">
    <property type="entry name" value="Band_7/SPFH_dom_sf"/>
</dbReference>
<keyword evidence="6" id="KW-0645">Protease</keyword>
<gene>
    <name evidence="6" type="primary">hflK_2</name>
    <name evidence="6" type="ORF">L21SP3_00522</name>
</gene>
<dbReference type="Pfam" id="PF01145">
    <property type="entry name" value="Band_7"/>
    <property type="match status" value="1"/>
</dbReference>
<comment type="subcellular location">
    <subcellularLocation>
        <location evidence="1">Membrane</location>
        <topology evidence="1">Single-pass membrane protein</topology>
    </subcellularLocation>
</comment>
<dbReference type="PANTHER" id="PTHR42911">
    <property type="entry name" value="MODULATOR OF FTSH PROTEASE HFLC"/>
    <property type="match status" value="1"/>
</dbReference>
<dbReference type="CDD" id="cd03404">
    <property type="entry name" value="SPFH_HflK"/>
    <property type="match status" value="1"/>
</dbReference>
<dbReference type="PANTHER" id="PTHR42911:SF1">
    <property type="entry name" value="MODULATOR OF FTSH PROTEASE HFLC"/>
    <property type="match status" value="1"/>
</dbReference>
<dbReference type="STRING" id="1940790.L21SP3_00522"/>
<protein>
    <submittedName>
        <fullName evidence="6">Modulator of FtsH protease HflK</fullName>
    </submittedName>
</protein>
<dbReference type="RefSeq" id="WP_077539211.1">
    <property type="nucleotide sequence ID" value="NZ_CP019633.1"/>
</dbReference>
<evidence type="ECO:0000256" key="2">
    <source>
        <dbReference type="ARBA" id="ARBA00006971"/>
    </source>
</evidence>
<dbReference type="SUPFAM" id="SSF117892">
    <property type="entry name" value="Band 7/SPFH domain"/>
    <property type="match status" value="1"/>
</dbReference>
<evidence type="ECO:0000259" key="5">
    <source>
        <dbReference type="Pfam" id="PF01145"/>
    </source>
</evidence>
<keyword evidence="4" id="KW-0472">Membrane</keyword>
<dbReference type="Proteomes" id="UP000188273">
    <property type="component" value="Chromosome"/>
</dbReference>
<dbReference type="AlphaFoldDB" id="A0A1Q2HMR8"/>
<evidence type="ECO:0000256" key="1">
    <source>
        <dbReference type="ARBA" id="ARBA00004167"/>
    </source>
</evidence>